<comment type="caution">
    <text evidence="1">The sequence shown here is derived from an EMBL/GenBank/DDBJ whole genome shotgun (WGS) entry which is preliminary data.</text>
</comment>
<dbReference type="Proteomes" id="UP000011021">
    <property type="component" value="Unassembled WGS sequence"/>
</dbReference>
<proteinExistence type="predicted"/>
<dbReference type="HOGENOM" id="CLU_2538399_0_0_4"/>
<dbReference type="EMBL" id="AEQP01000014">
    <property type="protein sequence ID" value="EFV94613.1"/>
    <property type="molecule type" value="Genomic_DNA"/>
</dbReference>
<evidence type="ECO:0000313" key="2">
    <source>
        <dbReference type="Proteomes" id="UP000011021"/>
    </source>
</evidence>
<accession>E7RYB4</accession>
<evidence type="ECO:0000313" key="1">
    <source>
        <dbReference type="EMBL" id="EFV94613.1"/>
    </source>
</evidence>
<protein>
    <submittedName>
        <fullName evidence="1">Uncharacterized protein</fullName>
    </submittedName>
</protein>
<name>E7RYB4_9BURK</name>
<reference evidence="1 2" key="1">
    <citation type="submission" date="2010-12" db="EMBL/GenBank/DDBJ databases">
        <authorList>
            <person name="Muzny D."/>
            <person name="Qin X."/>
            <person name="Deng J."/>
            <person name="Jiang H."/>
            <person name="Liu Y."/>
            <person name="Qu J."/>
            <person name="Song X.-Z."/>
            <person name="Zhang L."/>
            <person name="Thornton R."/>
            <person name="Coyle M."/>
            <person name="Francisco L."/>
            <person name="Jackson L."/>
            <person name="Javaid M."/>
            <person name="Korchina V."/>
            <person name="Kovar C."/>
            <person name="Mata R."/>
            <person name="Mathew T."/>
            <person name="Ngo R."/>
            <person name="Nguyen L."/>
            <person name="Nguyen N."/>
            <person name="Okwuonu G."/>
            <person name="Ongeri F."/>
            <person name="Pham C."/>
            <person name="Simmons D."/>
            <person name="Wilczek-Boney K."/>
            <person name="Hale W."/>
            <person name="Jakkamsetti A."/>
            <person name="Pham P."/>
            <person name="Ruth R."/>
            <person name="San Lucas F."/>
            <person name="Warren J."/>
            <person name="Zhang J."/>
            <person name="Zhao Z."/>
            <person name="Zhou C."/>
            <person name="Zhu D."/>
            <person name="Lee S."/>
            <person name="Bess C."/>
            <person name="Blankenburg K."/>
            <person name="Forbes L."/>
            <person name="Fu Q."/>
            <person name="Gubbala S."/>
            <person name="Hirani K."/>
            <person name="Jayaseelan J.C."/>
            <person name="Lara F."/>
            <person name="Munidasa M."/>
            <person name="Palculict T."/>
            <person name="Patil S."/>
            <person name="Pu L.-L."/>
            <person name="Saada N."/>
            <person name="Tang L."/>
            <person name="Weissenberger G."/>
            <person name="Zhu Y."/>
            <person name="Hemphill L."/>
            <person name="Shang Y."/>
            <person name="Youmans B."/>
            <person name="Ayvaz T."/>
            <person name="Ross M."/>
            <person name="Santibanez J."/>
            <person name="Aqrawi P."/>
            <person name="Gross S."/>
            <person name="Joshi V."/>
            <person name="Fowler G."/>
            <person name="Nazareth L."/>
            <person name="Reid J."/>
            <person name="Worley K."/>
            <person name="Petrosino J."/>
            <person name="Highlander S."/>
            <person name="Gibbs R."/>
        </authorList>
    </citation>
    <scope>NUCLEOTIDE SEQUENCE [LARGE SCALE GENOMIC DNA]</scope>
    <source>
        <strain evidence="1 2">ATCC 51599</strain>
    </source>
</reference>
<organism evidence="1 2">
    <name type="scientific">Lautropia mirabilis ATCC 51599</name>
    <dbReference type="NCBI Taxonomy" id="887898"/>
    <lineage>
        <taxon>Bacteria</taxon>
        <taxon>Pseudomonadati</taxon>
        <taxon>Pseudomonadota</taxon>
        <taxon>Betaproteobacteria</taxon>
        <taxon>Burkholderiales</taxon>
        <taxon>Burkholderiaceae</taxon>
        <taxon>Lautropia</taxon>
    </lineage>
</organism>
<sequence length="83" mass="8184">MGRLCCTVDAGSTGSLTRGFDRAQRGGGIACCSAGGAVRGQPGGTAGAFLLHHGFLVVAQRAVFALQGLHHAVIGCLHVPAGG</sequence>
<gene>
    <name evidence="1" type="ORF">HMPREF0551_1678</name>
</gene>
<keyword evidence="2" id="KW-1185">Reference proteome</keyword>
<dbReference type="AlphaFoldDB" id="E7RYB4"/>